<dbReference type="EC" id="2.7.1.-" evidence="5"/>
<dbReference type="InterPro" id="IPR002745">
    <property type="entry name" value="Ptrans_KptA/Tpt1"/>
</dbReference>
<sequence length="184" mass="19933">MDPITDRTLVRISKRLSRHLRHAPHEIGLRLDPAGWVSVDELLAALAAHGPPVTRAELDEVVAGSDKQRFVVDGDRIRAQQGHSVPVDLGLAAVEPPPVLFHGTARSSLDAIRREGLRPMRRHAVHLSTTEETARRVGARHGAPVVLRVDAAALHAAGHEFRVSGNGVWLTDSVPPGFLTRLSS</sequence>
<dbReference type="SUPFAM" id="SSF56399">
    <property type="entry name" value="ADP-ribosylation"/>
    <property type="match status" value="1"/>
</dbReference>
<proteinExistence type="inferred from homology"/>
<keyword evidence="2 5" id="KW-0808">Transferase</keyword>
<comment type="function">
    <text evidence="4 5">Removes the 2'-phosphate from RNA via an intermediate in which the phosphate is ADP-ribosylated by NAD followed by a presumed transesterification to release the RNA and generate ADP-ribose 1''-2''-cyclic phosphate (APPR&gt;P). May function as an ADP-ribosylase.</text>
</comment>
<organism evidence="6">
    <name type="scientific">uncultured Pseudonocardia sp</name>
    <dbReference type="NCBI Taxonomy" id="211455"/>
    <lineage>
        <taxon>Bacteria</taxon>
        <taxon>Bacillati</taxon>
        <taxon>Actinomycetota</taxon>
        <taxon>Actinomycetes</taxon>
        <taxon>Pseudonocardiales</taxon>
        <taxon>Pseudonocardiaceae</taxon>
        <taxon>Pseudonocardia</taxon>
        <taxon>environmental samples</taxon>
    </lineage>
</organism>
<dbReference type="NCBIfam" id="NF002014">
    <property type="entry name" value="PRK00819.1-4"/>
    <property type="match status" value="1"/>
</dbReference>
<dbReference type="InterPro" id="IPR022928">
    <property type="entry name" value="RNA_2'-PTrans_KptA"/>
</dbReference>
<dbReference type="PANTHER" id="PTHR12684:SF2">
    <property type="entry name" value="TRNA 2'-PHOSPHOTRANSFERASE 1"/>
    <property type="match status" value="1"/>
</dbReference>
<evidence type="ECO:0000256" key="2">
    <source>
        <dbReference type="ARBA" id="ARBA00022679"/>
    </source>
</evidence>
<dbReference type="GO" id="GO:0003950">
    <property type="term" value="F:NAD+ poly-ADP-ribosyltransferase activity"/>
    <property type="evidence" value="ECO:0007669"/>
    <property type="project" value="InterPro"/>
</dbReference>
<evidence type="ECO:0000256" key="5">
    <source>
        <dbReference type="HAMAP-Rule" id="MF_00299"/>
    </source>
</evidence>
<gene>
    <name evidence="5" type="primary">kptA</name>
    <name evidence="6" type="ORF">AVDCRST_MAG66-3668</name>
</gene>
<dbReference type="AlphaFoldDB" id="A0A6J4QGU1"/>
<evidence type="ECO:0000256" key="3">
    <source>
        <dbReference type="ARBA" id="ARBA00023027"/>
    </source>
</evidence>
<evidence type="ECO:0000256" key="4">
    <source>
        <dbReference type="ARBA" id="ARBA00025212"/>
    </source>
</evidence>
<dbReference type="PANTHER" id="PTHR12684">
    <property type="entry name" value="PUTATIVE PHOSPHOTRANSFERASE"/>
    <property type="match status" value="1"/>
</dbReference>
<name>A0A6J4QGU1_9PSEU</name>
<dbReference type="EMBL" id="CADCUS010000517">
    <property type="protein sequence ID" value="CAA9437202.1"/>
    <property type="molecule type" value="Genomic_DNA"/>
</dbReference>
<comment type="similarity">
    <text evidence="1 5">Belongs to the KptA/TPT1 family.</text>
</comment>
<protein>
    <recommendedName>
        <fullName evidence="5">Probable RNA 2'-phosphotransferase</fullName>
        <ecNumber evidence="5">2.7.1.-</ecNumber>
    </recommendedName>
</protein>
<dbReference type="GO" id="GO:0006388">
    <property type="term" value="P:tRNA splicing, via endonucleolytic cleavage and ligation"/>
    <property type="evidence" value="ECO:0007669"/>
    <property type="project" value="UniProtKB-UniRule"/>
</dbReference>
<evidence type="ECO:0000256" key="1">
    <source>
        <dbReference type="ARBA" id="ARBA00009836"/>
    </source>
</evidence>
<dbReference type="Pfam" id="PF01885">
    <property type="entry name" value="PTS_2-RNA"/>
    <property type="match status" value="1"/>
</dbReference>
<dbReference type="Gene3D" id="3.20.170.30">
    <property type="match status" value="1"/>
</dbReference>
<evidence type="ECO:0000313" key="6">
    <source>
        <dbReference type="EMBL" id="CAA9437202.1"/>
    </source>
</evidence>
<dbReference type="InterPro" id="IPR042081">
    <property type="entry name" value="RNA_2'-PTrans_C"/>
</dbReference>
<dbReference type="InterPro" id="IPR042080">
    <property type="entry name" value="RNA_2'-PTrans_N"/>
</dbReference>
<reference evidence="6" key="1">
    <citation type="submission" date="2020-02" db="EMBL/GenBank/DDBJ databases">
        <authorList>
            <person name="Meier V. D."/>
        </authorList>
    </citation>
    <scope>NUCLEOTIDE SEQUENCE</scope>
    <source>
        <strain evidence="6">AVDCRST_MAG66</strain>
    </source>
</reference>
<dbReference type="Gene3D" id="1.10.10.970">
    <property type="entry name" value="RNA 2'-phosphotransferase, Tpt1/KptA family, N-terminal domain"/>
    <property type="match status" value="1"/>
</dbReference>
<dbReference type="GO" id="GO:0000215">
    <property type="term" value="F:tRNA 2'-phosphotransferase activity"/>
    <property type="evidence" value="ECO:0007669"/>
    <property type="project" value="TreeGrafter"/>
</dbReference>
<keyword evidence="3 5" id="KW-0520">NAD</keyword>
<accession>A0A6J4QGU1</accession>
<dbReference type="HAMAP" id="MF_00299">
    <property type="entry name" value="KptA"/>
    <property type="match status" value="1"/>
</dbReference>